<reference evidence="2" key="2">
    <citation type="journal article" date="2015" name="Fish Shellfish Immunol.">
        <title>Early steps in the European eel (Anguilla anguilla)-Vibrio vulnificus interaction in the gills: Role of the RtxA13 toxin.</title>
        <authorList>
            <person name="Callol A."/>
            <person name="Pajuelo D."/>
            <person name="Ebbesson L."/>
            <person name="Teles M."/>
            <person name="MacKenzie S."/>
            <person name="Amaro C."/>
        </authorList>
    </citation>
    <scope>NUCLEOTIDE SEQUENCE</scope>
</reference>
<evidence type="ECO:0000256" key="1">
    <source>
        <dbReference type="SAM" id="SignalP"/>
    </source>
</evidence>
<accession>A0A0E9SQH7</accession>
<sequence>MGLIQFIWLLGFCQTGKRARPICPNIYLRIHSETPENS</sequence>
<feature type="chain" id="PRO_5002432532" evidence="1">
    <location>
        <begin position="20"/>
        <end position="38"/>
    </location>
</feature>
<keyword evidence="1" id="KW-0732">Signal</keyword>
<organism evidence="2">
    <name type="scientific">Anguilla anguilla</name>
    <name type="common">European freshwater eel</name>
    <name type="synonym">Muraena anguilla</name>
    <dbReference type="NCBI Taxonomy" id="7936"/>
    <lineage>
        <taxon>Eukaryota</taxon>
        <taxon>Metazoa</taxon>
        <taxon>Chordata</taxon>
        <taxon>Craniata</taxon>
        <taxon>Vertebrata</taxon>
        <taxon>Euteleostomi</taxon>
        <taxon>Actinopterygii</taxon>
        <taxon>Neopterygii</taxon>
        <taxon>Teleostei</taxon>
        <taxon>Anguilliformes</taxon>
        <taxon>Anguillidae</taxon>
        <taxon>Anguilla</taxon>
    </lineage>
</organism>
<proteinExistence type="predicted"/>
<dbReference type="EMBL" id="GBXM01065016">
    <property type="protein sequence ID" value="JAH43561.1"/>
    <property type="molecule type" value="Transcribed_RNA"/>
</dbReference>
<evidence type="ECO:0000313" key="2">
    <source>
        <dbReference type="EMBL" id="JAH43561.1"/>
    </source>
</evidence>
<reference evidence="2" key="1">
    <citation type="submission" date="2014-11" db="EMBL/GenBank/DDBJ databases">
        <authorList>
            <person name="Amaro Gonzalez C."/>
        </authorList>
    </citation>
    <scope>NUCLEOTIDE SEQUENCE</scope>
</reference>
<name>A0A0E9SQH7_ANGAN</name>
<dbReference type="AlphaFoldDB" id="A0A0E9SQH7"/>
<protein>
    <submittedName>
        <fullName evidence="2">Uncharacterized protein</fullName>
    </submittedName>
</protein>
<feature type="signal peptide" evidence="1">
    <location>
        <begin position="1"/>
        <end position="19"/>
    </location>
</feature>